<name>A0A7X3K1A6_9BACL</name>
<accession>A0A7X3K1A6</accession>
<dbReference type="RefSeq" id="WP_157338330.1">
    <property type="nucleotide sequence ID" value="NZ_RHLK01000016.1"/>
</dbReference>
<protein>
    <submittedName>
        <fullName evidence="2">Uncharacterized protein</fullName>
    </submittedName>
</protein>
<evidence type="ECO:0000313" key="3">
    <source>
        <dbReference type="Proteomes" id="UP000490800"/>
    </source>
</evidence>
<keyword evidence="3" id="KW-1185">Reference proteome</keyword>
<dbReference type="AlphaFoldDB" id="A0A7X3K1A6"/>
<feature type="signal peptide" evidence="1">
    <location>
        <begin position="1"/>
        <end position="22"/>
    </location>
</feature>
<dbReference type="EMBL" id="RHLK01000016">
    <property type="protein sequence ID" value="MVP01915.1"/>
    <property type="molecule type" value="Genomic_DNA"/>
</dbReference>
<dbReference type="Proteomes" id="UP000490800">
    <property type="component" value="Unassembled WGS sequence"/>
</dbReference>
<dbReference type="OrthoDB" id="9827840at2"/>
<sequence length="117" mass="12920">MKKKVVILTMFFSLIGASLAFAANDFRSTQITGWQNDNTLFITGQNQYGHFGWKITSGKAKVTLYETCPNKPTKSLSYTVTSNGGTDYWMSSACDYHAQIIGSGVGLGTVWVQNYQN</sequence>
<evidence type="ECO:0000313" key="2">
    <source>
        <dbReference type="EMBL" id="MVP01915.1"/>
    </source>
</evidence>
<gene>
    <name evidence="2" type="ORF">EDM21_20765</name>
</gene>
<organism evidence="2 3">
    <name type="scientific">Paenibacillus lutrae</name>
    <dbReference type="NCBI Taxonomy" id="2078573"/>
    <lineage>
        <taxon>Bacteria</taxon>
        <taxon>Bacillati</taxon>
        <taxon>Bacillota</taxon>
        <taxon>Bacilli</taxon>
        <taxon>Bacillales</taxon>
        <taxon>Paenibacillaceae</taxon>
        <taxon>Paenibacillus</taxon>
    </lineage>
</organism>
<proteinExistence type="predicted"/>
<feature type="chain" id="PRO_5031046382" evidence="1">
    <location>
        <begin position="23"/>
        <end position="117"/>
    </location>
</feature>
<keyword evidence="1" id="KW-0732">Signal</keyword>
<evidence type="ECO:0000256" key="1">
    <source>
        <dbReference type="SAM" id="SignalP"/>
    </source>
</evidence>
<reference evidence="2 3" key="1">
    <citation type="journal article" date="2019" name="Microorganisms">
        <title>Paenibacillus lutrae sp. nov., A Chitinolytic Species Isolated from A River Otter in Castril Natural Park, Granada, Spain.</title>
        <authorList>
            <person name="Rodriguez M."/>
            <person name="Reina J.C."/>
            <person name="Bejar V."/>
            <person name="Llamas I."/>
        </authorList>
    </citation>
    <scope>NUCLEOTIDE SEQUENCE [LARGE SCALE GENOMIC DNA]</scope>
    <source>
        <strain evidence="2 3">N10</strain>
    </source>
</reference>
<comment type="caution">
    <text evidence="2">The sequence shown here is derived from an EMBL/GenBank/DDBJ whole genome shotgun (WGS) entry which is preliminary data.</text>
</comment>